<evidence type="ECO:0008006" key="4">
    <source>
        <dbReference type="Google" id="ProtNLM"/>
    </source>
</evidence>
<name>A0A3E3IBA0_9FIRM</name>
<comment type="caution">
    <text evidence="2">The sequence shown here is derived from an EMBL/GenBank/DDBJ whole genome shotgun (WGS) entry which is preliminary data.</text>
</comment>
<feature type="chain" id="PRO_5017806538" description="Tat pathway signal sequence domain protein" evidence="1">
    <location>
        <begin position="29"/>
        <end position="251"/>
    </location>
</feature>
<organism evidence="2 3">
    <name type="scientific">Eisenbergiella massiliensis</name>
    <dbReference type="NCBI Taxonomy" id="1720294"/>
    <lineage>
        <taxon>Bacteria</taxon>
        <taxon>Bacillati</taxon>
        <taxon>Bacillota</taxon>
        <taxon>Clostridia</taxon>
        <taxon>Lachnospirales</taxon>
        <taxon>Lachnospiraceae</taxon>
        <taxon>Eisenbergiella</taxon>
    </lineage>
</organism>
<evidence type="ECO:0000256" key="1">
    <source>
        <dbReference type="SAM" id="SignalP"/>
    </source>
</evidence>
<proteinExistence type="predicted"/>
<feature type="signal peptide" evidence="1">
    <location>
        <begin position="1"/>
        <end position="28"/>
    </location>
</feature>
<evidence type="ECO:0000313" key="2">
    <source>
        <dbReference type="EMBL" id="RGE64327.1"/>
    </source>
</evidence>
<dbReference type="AlphaFoldDB" id="A0A3E3IBA0"/>
<gene>
    <name evidence="2" type="ORF">DXC51_04505</name>
</gene>
<dbReference type="RefSeq" id="WP_021636043.1">
    <property type="nucleotide sequence ID" value="NZ_CANNOQ010000309.1"/>
</dbReference>
<reference evidence="2" key="1">
    <citation type="submission" date="2018-08" db="EMBL/GenBank/DDBJ databases">
        <title>A genome reference for cultivated species of the human gut microbiota.</title>
        <authorList>
            <person name="Zou Y."/>
            <person name="Xue W."/>
            <person name="Luo G."/>
        </authorList>
    </citation>
    <scope>NUCLEOTIDE SEQUENCE [LARGE SCALE GENOMIC DNA]</scope>
    <source>
        <strain evidence="2">TF05-5AC</strain>
    </source>
</reference>
<accession>A0A3E3IBA0</accession>
<dbReference type="Proteomes" id="UP000260812">
    <property type="component" value="Unassembled WGS sequence"/>
</dbReference>
<protein>
    <recommendedName>
        <fullName evidence="4">Tat pathway signal sequence domain protein</fullName>
    </recommendedName>
</protein>
<keyword evidence="1" id="KW-0732">Signal</keyword>
<evidence type="ECO:0000313" key="3">
    <source>
        <dbReference type="Proteomes" id="UP000260812"/>
    </source>
</evidence>
<sequence length="251" mass="27333">MRRKGFMKLAAAAAVAAVCFLLPLKADAAELIHSDEYGDVYVVNSEGRDSLVFMEDASGKVLEFMKESAGDPYFVRYNVMDASLARLKATASAIQVLDDNGELIASKGAAEIQQEVAAHLAVINALDAMDPQQQIILENQQLASLAALKQELLLQKQDSLVKMQQAAANGSTEEVIACQFAAAMYDQMITLSASKEQAILLYQQQSIPEAQQVLASIKEQAGIIQREISDFAVQFKQLLVQEIVNELVNLP</sequence>
<keyword evidence="3" id="KW-1185">Reference proteome</keyword>
<dbReference type="EMBL" id="QVLV01000002">
    <property type="protein sequence ID" value="RGE64327.1"/>
    <property type="molecule type" value="Genomic_DNA"/>
</dbReference>
<dbReference type="GeneID" id="97986165"/>